<dbReference type="Pfam" id="PF22091">
    <property type="entry name" value="DUF6941"/>
    <property type="match status" value="1"/>
</dbReference>
<evidence type="ECO:0000313" key="1">
    <source>
        <dbReference type="EMBL" id="MBK6301538.1"/>
    </source>
</evidence>
<proteinExistence type="predicted"/>
<organism evidence="1 2">
    <name type="scientific">Candidatus Phosphoribacter hodrii</name>
    <dbReference type="NCBI Taxonomy" id="2953743"/>
    <lineage>
        <taxon>Bacteria</taxon>
        <taxon>Bacillati</taxon>
        <taxon>Actinomycetota</taxon>
        <taxon>Actinomycetes</taxon>
        <taxon>Micrococcales</taxon>
        <taxon>Dermatophilaceae</taxon>
        <taxon>Candidatus Phosphoribacter</taxon>
    </lineage>
</organism>
<sequence length="140" mass="15335">MRVTMLLADHAVVAEGKLYVNGGGWSIRPAGPTPMFLALKFDVPWDLAGRPIEVELRLVDEDGHLVAQRTPQGDQPVLVNARLEVQRPPGLTPGAPIDAAMAIGVPPFGLPPGRRYSWRLSVDGHQREDWVIEFATRPEA</sequence>
<protein>
    <submittedName>
        <fullName evidence="1">Uncharacterized protein</fullName>
    </submittedName>
</protein>
<comment type="caution">
    <text evidence="1">The sequence shown here is derived from an EMBL/GenBank/DDBJ whole genome shotgun (WGS) entry which is preliminary data.</text>
</comment>
<gene>
    <name evidence="1" type="ORF">IPF40_11000</name>
</gene>
<dbReference type="InterPro" id="IPR054221">
    <property type="entry name" value="DUF6941"/>
</dbReference>
<evidence type="ECO:0000313" key="2">
    <source>
        <dbReference type="Proteomes" id="UP000718281"/>
    </source>
</evidence>
<dbReference type="EMBL" id="JADIXZ010000004">
    <property type="protein sequence ID" value="MBK6301538.1"/>
    <property type="molecule type" value="Genomic_DNA"/>
</dbReference>
<name>A0A934X7D5_9MICO</name>
<accession>A0A934X7D5</accession>
<reference evidence="1 2" key="1">
    <citation type="submission" date="2020-10" db="EMBL/GenBank/DDBJ databases">
        <title>Connecting structure to function with the recovery of over 1000 high-quality activated sludge metagenome-assembled genomes encoding full-length rRNA genes using long-read sequencing.</title>
        <authorList>
            <person name="Singleton C.M."/>
            <person name="Petriglieri F."/>
            <person name="Kristensen J.M."/>
            <person name="Kirkegaard R.H."/>
            <person name="Michaelsen T.Y."/>
            <person name="Andersen M.H."/>
            <person name="Karst S.M."/>
            <person name="Dueholm M.S."/>
            <person name="Nielsen P.H."/>
            <person name="Albertsen M."/>
        </authorList>
    </citation>
    <scope>NUCLEOTIDE SEQUENCE [LARGE SCALE GENOMIC DNA]</scope>
    <source>
        <strain evidence="1">AalE_18-Q3-R2-46_BAT3C.188</strain>
    </source>
</reference>
<dbReference type="AlphaFoldDB" id="A0A934X7D5"/>
<dbReference type="Proteomes" id="UP000718281">
    <property type="component" value="Unassembled WGS sequence"/>
</dbReference>